<reference evidence="1" key="1">
    <citation type="submission" date="2020-08" db="EMBL/GenBank/DDBJ databases">
        <title>Genome sequencing and assembly of the red palm weevil Rhynchophorus ferrugineus.</title>
        <authorList>
            <person name="Dias G.B."/>
            <person name="Bergman C.M."/>
            <person name="Manee M."/>
        </authorList>
    </citation>
    <scope>NUCLEOTIDE SEQUENCE</scope>
    <source>
        <strain evidence="1">AA-2017</strain>
        <tissue evidence="1">Whole larva</tissue>
    </source>
</reference>
<keyword evidence="2" id="KW-1185">Reference proteome</keyword>
<organism evidence="1 2">
    <name type="scientific">Rhynchophorus ferrugineus</name>
    <name type="common">Red palm weevil</name>
    <name type="synonym">Curculio ferrugineus</name>
    <dbReference type="NCBI Taxonomy" id="354439"/>
    <lineage>
        <taxon>Eukaryota</taxon>
        <taxon>Metazoa</taxon>
        <taxon>Ecdysozoa</taxon>
        <taxon>Arthropoda</taxon>
        <taxon>Hexapoda</taxon>
        <taxon>Insecta</taxon>
        <taxon>Pterygota</taxon>
        <taxon>Neoptera</taxon>
        <taxon>Endopterygota</taxon>
        <taxon>Coleoptera</taxon>
        <taxon>Polyphaga</taxon>
        <taxon>Cucujiformia</taxon>
        <taxon>Curculionidae</taxon>
        <taxon>Dryophthorinae</taxon>
        <taxon>Rhynchophorus</taxon>
    </lineage>
</organism>
<name>A0A834IDA4_RHYFE</name>
<evidence type="ECO:0000313" key="2">
    <source>
        <dbReference type="Proteomes" id="UP000625711"/>
    </source>
</evidence>
<feature type="non-terminal residue" evidence="1">
    <location>
        <position position="1"/>
    </location>
</feature>
<sequence>NSSQEAKDCVENHQDLPCANACCELSYESPLFKAHTFEEMAMKFKITSKSLRKLWDVQFFPYFGWHPCTHTKTLNVFKSPVEQMFSSTLTQIDTYGCVETTQDSDWSFTQLK</sequence>
<evidence type="ECO:0000313" key="1">
    <source>
        <dbReference type="EMBL" id="KAF7276982.1"/>
    </source>
</evidence>
<proteinExistence type="predicted"/>
<accession>A0A834IDA4</accession>
<dbReference type="Proteomes" id="UP000625711">
    <property type="component" value="Unassembled WGS sequence"/>
</dbReference>
<protein>
    <submittedName>
        <fullName evidence="1">Uncharacterized protein</fullName>
    </submittedName>
</protein>
<gene>
    <name evidence="1" type="ORF">GWI33_009590</name>
</gene>
<dbReference type="AlphaFoldDB" id="A0A834IDA4"/>
<dbReference type="EMBL" id="JAACXV010004796">
    <property type="protein sequence ID" value="KAF7276982.1"/>
    <property type="molecule type" value="Genomic_DNA"/>
</dbReference>
<feature type="non-terminal residue" evidence="1">
    <location>
        <position position="112"/>
    </location>
</feature>
<comment type="caution">
    <text evidence="1">The sequence shown here is derived from an EMBL/GenBank/DDBJ whole genome shotgun (WGS) entry which is preliminary data.</text>
</comment>